<dbReference type="AlphaFoldDB" id="A0A1V2ER82"/>
<keyword evidence="2" id="KW-1185">Reference proteome</keyword>
<dbReference type="EMBL" id="MPSB01000014">
    <property type="protein sequence ID" value="ONF95191.1"/>
    <property type="molecule type" value="Genomic_DNA"/>
</dbReference>
<reference evidence="1 2" key="1">
    <citation type="submission" date="2016-11" db="EMBL/GenBank/DDBJ databases">
        <title>Genome sequence of Sphingomonas jeddahensis G39.</title>
        <authorList>
            <person name="Poehlein A."/>
            <person name="Wuebbeler J.H."/>
            <person name="Steinbuechel A."/>
            <person name="Daniel R."/>
        </authorList>
    </citation>
    <scope>NUCLEOTIDE SEQUENCE [LARGE SCALE GENOMIC DNA]</scope>
    <source>
        <strain evidence="1 2">G39</strain>
    </source>
</reference>
<proteinExistence type="predicted"/>
<gene>
    <name evidence="1" type="ORF">SPHI_26110</name>
</gene>
<dbReference type="Proteomes" id="UP000188729">
    <property type="component" value="Unassembled WGS sequence"/>
</dbReference>
<protein>
    <recommendedName>
        <fullName evidence="3">Anti-sigma factor</fullName>
    </recommendedName>
</protein>
<evidence type="ECO:0008006" key="3">
    <source>
        <dbReference type="Google" id="ProtNLM"/>
    </source>
</evidence>
<dbReference type="OrthoDB" id="7502743at2"/>
<sequence length="237" mass="25211">MTDEEALFAYIDGELEGEDLIRIEAKIAADPVLQKTVAEHRALAAELQCAFSTILDAPVPPLRPVTAAADGKVVSLADERSRRDRRLVSWRAPHWAAMAATLVAGVIGGAAFSGSDRTGSVAEREGQLVATNWLDDALTTQLASAQSSEAPVRIGLTFRNHGGAICRSFAAENVEGVACRKGKDWQLEGLLSRERAKTGDYRLAGSSATAAIVDNMISGEAMDAHQEKAAEAADWQP</sequence>
<dbReference type="STRING" id="1915074.SPHI_26110"/>
<organism evidence="1 2">
    <name type="scientific">Sphingomonas jeddahensis</name>
    <dbReference type="NCBI Taxonomy" id="1915074"/>
    <lineage>
        <taxon>Bacteria</taxon>
        <taxon>Pseudomonadati</taxon>
        <taxon>Pseudomonadota</taxon>
        <taxon>Alphaproteobacteria</taxon>
        <taxon>Sphingomonadales</taxon>
        <taxon>Sphingomonadaceae</taxon>
        <taxon>Sphingomonas</taxon>
    </lineage>
</organism>
<dbReference type="RefSeq" id="WP_076745377.1">
    <property type="nucleotide sequence ID" value="NZ_MPSB01000014.1"/>
</dbReference>
<evidence type="ECO:0000313" key="1">
    <source>
        <dbReference type="EMBL" id="ONF95191.1"/>
    </source>
</evidence>
<comment type="caution">
    <text evidence="1">The sequence shown here is derived from an EMBL/GenBank/DDBJ whole genome shotgun (WGS) entry which is preliminary data.</text>
</comment>
<evidence type="ECO:0000313" key="2">
    <source>
        <dbReference type="Proteomes" id="UP000188729"/>
    </source>
</evidence>
<accession>A0A1V2ER82</accession>
<name>A0A1V2ER82_9SPHN</name>